<dbReference type="AlphaFoldDB" id="A0AAD7VTB9"/>
<comment type="caution">
    <text evidence="2">The sequence shown here is derived from an EMBL/GenBank/DDBJ whole genome shotgun (WGS) entry which is preliminary data.</text>
</comment>
<dbReference type="Proteomes" id="UP001217417">
    <property type="component" value="Unassembled WGS sequence"/>
</dbReference>
<organism evidence="2 3">
    <name type="scientific">Lipomyces tetrasporus</name>
    <dbReference type="NCBI Taxonomy" id="54092"/>
    <lineage>
        <taxon>Eukaryota</taxon>
        <taxon>Fungi</taxon>
        <taxon>Dikarya</taxon>
        <taxon>Ascomycota</taxon>
        <taxon>Saccharomycotina</taxon>
        <taxon>Lipomycetes</taxon>
        <taxon>Lipomycetales</taxon>
        <taxon>Lipomycetaceae</taxon>
        <taxon>Lipomyces</taxon>
    </lineage>
</organism>
<accession>A0AAD7VTB9</accession>
<protein>
    <recommendedName>
        <fullName evidence="1">WD-like domain-containing protein</fullName>
    </recommendedName>
</protein>
<dbReference type="Pfam" id="PF20493">
    <property type="entry name" value="WD-like_fungi"/>
    <property type="match status" value="1"/>
</dbReference>
<reference evidence="2" key="1">
    <citation type="submission" date="2023-03" db="EMBL/GenBank/DDBJ databases">
        <title>Near-Complete genome sequence of Lipomyces tetrasporous NRRL Y-64009, an oleaginous yeast capable of growing on lignocellulosic hydrolysates.</title>
        <authorList>
            <consortium name="Lawrence Berkeley National Laboratory"/>
            <person name="Jagtap S.S."/>
            <person name="Liu J.-J."/>
            <person name="Walukiewicz H.E."/>
            <person name="Pangilinan J."/>
            <person name="Lipzen A."/>
            <person name="Ahrendt S."/>
            <person name="Koriabine M."/>
            <person name="Cobaugh K."/>
            <person name="Salamov A."/>
            <person name="Yoshinaga Y."/>
            <person name="Ng V."/>
            <person name="Daum C."/>
            <person name="Grigoriev I.V."/>
            <person name="Slininger P.J."/>
            <person name="Dien B.S."/>
            <person name="Jin Y.-S."/>
            <person name="Rao C.V."/>
        </authorList>
    </citation>
    <scope>NUCLEOTIDE SEQUENCE</scope>
    <source>
        <strain evidence="2">NRRL Y-64009</strain>
    </source>
</reference>
<dbReference type="RefSeq" id="XP_056044753.1">
    <property type="nucleotide sequence ID" value="XM_056185953.1"/>
</dbReference>
<evidence type="ECO:0000259" key="1">
    <source>
        <dbReference type="Pfam" id="PF20493"/>
    </source>
</evidence>
<proteinExistence type="predicted"/>
<evidence type="ECO:0000313" key="2">
    <source>
        <dbReference type="EMBL" id="KAJ8101303.1"/>
    </source>
</evidence>
<feature type="domain" description="WD-like" evidence="1">
    <location>
        <begin position="120"/>
        <end position="194"/>
    </location>
</feature>
<sequence>MCEINANRRLMCIDPITLEQFEYIFHGRENGTILDVFKVVKPGAQFMQMAYGTTDMATAFKEHGLSKRMNWINCGTNSGFMGWFACETSHTIAKQWIDMDVTALNNHILSYVNYAFTYGRDNQSPRATCHVYDGAQFCISWSNYSAHGMYSGEYSDVANFLTSCAMQGFSGEVRVTLIGGAQETICGSNRPDGCTMSPTNC</sequence>
<evidence type="ECO:0000313" key="3">
    <source>
        <dbReference type="Proteomes" id="UP001217417"/>
    </source>
</evidence>
<name>A0AAD7VTB9_9ASCO</name>
<dbReference type="GeneID" id="80881119"/>
<keyword evidence="3" id="KW-1185">Reference proteome</keyword>
<gene>
    <name evidence="2" type="ORF">POJ06DRAFT_237437</name>
</gene>
<dbReference type="InterPro" id="IPR046925">
    <property type="entry name" value="WD-like_fungi"/>
</dbReference>
<dbReference type="EMBL" id="JARPMG010000004">
    <property type="protein sequence ID" value="KAJ8101303.1"/>
    <property type="molecule type" value="Genomic_DNA"/>
</dbReference>